<gene>
    <name evidence="2" type="ORF">J1605_022065</name>
</gene>
<evidence type="ECO:0000313" key="2">
    <source>
        <dbReference type="EMBL" id="KAJ8789538.1"/>
    </source>
</evidence>
<dbReference type="AlphaFoldDB" id="A0AB34HE65"/>
<dbReference type="EMBL" id="JAIQCJ010001425">
    <property type="protein sequence ID" value="KAJ8789538.1"/>
    <property type="molecule type" value="Genomic_DNA"/>
</dbReference>
<evidence type="ECO:0000313" key="3">
    <source>
        <dbReference type="Proteomes" id="UP001159641"/>
    </source>
</evidence>
<keyword evidence="3" id="KW-1185">Reference proteome</keyword>
<sequence length="382" mass="40585">MWFLPDVTPRRFTPFTQGVDSFTVNISGNGVSVLLPKGEKGAPGSGSKFWKAGDHGGFQRGPLGDGAGGSDERPIVQSREAGRARSSVRLDGEAACGGFAERALRVTWSAVLELRKLRPARSPVPAASFADGALRRWRARQLAGWAGRALPEGARGGLVVLRAADFAERGGSEPEAASAAPPARSVSSPGRLLPWPRRGFYFRFRSSSRRPSRRRDGDGCQLWPPDRRGNGNFGPRLRGASSARRRASALPSPASFLPSCRAQSVGARSLRAKRPRRPALNFGGEGSPPPTPSPALLSLSSLTFWSPGLGHPMADSQEHIVEQGAGDSASNDTVDAKPDRSSFVPSLFRASPGMGEPGSGGLLPRWQLPRSEGLSPSEVICR</sequence>
<feature type="region of interest" description="Disordered" evidence="1">
    <location>
        <begin position="207"/>
        <end position="295"/>
    </location>
</feature>
<feature type="compositionally biased region" description="Low complexity" evidence="1">
    <location>
        <begin position="234"/>
        <end position="255"/>
    </location>
</feature>
<feature type="region of interest" description="Disordered" evidence="1">
    <location>
        <begin position="54"/>
        <end position="73"/>
    </location>
</feature>
<feature type="compositionally biased region" description="Gly residues" evidence="1">
    <location>
        <begin position="55"/>
        <end position="69"/>
    </location>
</feature>
<feature type="region of interest" description="Disordered" evidence="1">
    <location>
        <begin position="323"/>
        <end position="382"/>
    </location>
</feature>
<name>A0AB34HE65_ESCRO</name>
<protein>
    <submittedName>
        <fullName evidence="2">Uncharacterized protein</fullName>
    </submittedName>
</protein>
<dbReference type="Proteomes" id="UP001159641">
    <property type="component" value="Unassembled WGS sequence"/>
</dbReference>
<comment type="caution">
    <text evidence="2">The sequence shown here is derived from an EMBL/GenBank/DDBJ whole genome shotgun (WGS) entry which is preliminary data.</text>
</comment>
<reference evidence="2 3" key="1">
    <citation type="submission" date="2022-11" db="EMBL/GenBank/DDBJ databases">
        <title>Whole genome sequence of Eschrichtius robustus ER-17-0199.</title>
        <authorList>
            <person name="Bruniche-Olsen A."/>
            <person name="Black A.N."/>
            <person name="Fields C.J."/>
            <person name="Walden K."/>
            <person name="Dewoody J.A."/>
        </authorList>
    </citation>
    <scope>NUCLEOTIDE SEQUENCE [LARGE SCALE GENOMIC DNA]</scope>
    <source>
        <strain evidence="2">ER-17-0199</strain>
        <tissue evidence="2">Blubber</tissue>
    </source>
</reference>
<proteinExistence type="predicted"/>
<accession>A0AB34HE65</accession>
<evidence type="ECO:0000256" key="1">
    <source>
        <dbReference type="SAM" id="MobiDB-lite"/>
    </source>
</evidence>
<organism evidence="2 3">
    <name type="scientific">Eschrichtius robustus</name>
    <name type="common">California gray whale</name>
    <name type="synonym">Eschrichtius gibbosus</name>
    <dbReference type="NCBI Taxonomy" id="9764"/>
    <lineage>
        <taxon>Eukaryota</taxon>
        <taxon>Metazoa</taxon>
        <taxon>Chordata</taxon>
        <taxon>Craniata</taxon>
        <taxon>Vertebrata</taxon>
        <taxon>Euteleostomi</taxon>
        <taxon>Mammalia</taxon>
        <taxon>Eutheria</taxon>
        <taxon>Laurasiatheria</taxon>
        <taxon>Artiodactyla</taxon>
        <taxon>Whippomorpha</taxon>
        <taxon>Cetacea</taxon>
        <taxon>Mysticeti</taxon>
        <taxon>Eschrichtiidae</taxon>
        <taxon>Eschrichtius</taxon>
    </lineage>
</organism>